<organism evidence="2 3">
    <name type="scientific">Allosaccharopolyspora coralli</name>
    <dbReference type="NCBI Taxonomy" id="2665642"/>
    <lineage>
        <taxon>Bacteria</taxon>
        <taxon>Bacillati</taxon>
        <taxon>Actinomycetota</taxon>
        <taxon>Actinomycetes</taxon>
        <taxon>Pseudonocardiales</taxon>
        <taxon>Pseudonocardiaceae</taxon>
        <taxon>Allosaccharopolyspora</taxon>
    </lineage>
</organism>
<evidence type="ECO:0000259" key="1">
    <source>
        <dbReference type="Pfam" id="PF00462"/>
    </source>
</evidence>
<dbReference type="GO" id="GO:0009055">
    <property type="term" value="F:electron transfer activity"/>
    <property type="evidence" value="ECO:0007669"/>
    <property type="project" value="TreeGrafter"/>
</dbReference>
<gene>
    <name evidence="2" type="ORF">GIY23_22385</name>
</gene>
<dbReference type="PROSITE" id="PS51354">
    <property type="entry name" value="GLUTAREDOXIN_2"/>
    <property type="match status" value="1"/>
</dbReference>
<dbReference type="Pfam" id="PF00462">
    <property type="entry name" value="Glutaredoxin"/>
    <property type="match status" value="1"/>
</dbReference>
<proteinExistence type="predicted"/>
<dbReference type="GO" id="GO:0045454">
    <property type="term" value="P:cell redox homeostasis"/>
    <property type="evidence" value="ECO:0007669"/>
    <property type="project" value="TreeGrafter"/>
</dbReference>
<name>A0A5Q3QBP0_9PSEU</name>
<dbReference type="CDD" id="cd02976">
    <property type="entry name" value="NrdH"/>
    <property type="match status" value="1"/>
</dbReference>
<evidence type="ECO:0000313" key="3">
    <source>
        <dbReference type="Proteomes" id="UP000371041"/>
    </source>
</evidence>
<dbReference type="InterPro" id="IPR002109">
    <property type="entry name" value="Glutaredoxin"/>
</dbReference>
<feature type="domain" description="Glutaredoxin" evidence="1">
    <location>
        <begin position="14"/>
        <end position="70"/>
    </location>
</feature>
<dbReference type="EMBL" id="CP045929">
    <property type="protein sequence ID" value="QGK71882.1"/>
    <property type="molecule type" value="Genomic_DNA"/>
</dbReference>
<reference evidence="3" key="1">
    <citation type="submission" date="2019-11" db="EMBL/GenBank/DDBJ databases">
        <title>The complete genome sequence of Saccharopolyspora sp. E2A.</title>
        <authorList>
            <person name="Zhang G."/>
        </authorList>
    </citation>
    <scope>NUCLEOTIDE SEQUENCE [LARGE SCALE GENOMIC DNA]</scope>
    <source>
        <strain evidence="3">E2A</strain>
    </source>
</reference>
<dbReference type="Proteomes" id="UP000371041">
    <property type="component" value="Chromosome"/>
</dbReference>
<dbReference type="PANTHER" id="PTHR34386">
    <property type="entry name" value="GLUTAREDOXIN"/>
    <property type="match status" value="1"/>
</dbReference>
<dbReference type="KEGG" id="sace:GIY23_22385"/>
<evidence type="ECO:0000313" key="2">
    <source>
        <dbReference type="EMBL" id="QGK71882.1"/>
    </source>
</evidence>
<keyword evidence="3" id="KW-1185">Reference proteome</keyword>
<dbReference type="PANTHER" id="PTHR34386:SF1">
    <property type="entry name" value="GLUTAREDOXIN-LIKE PROTEIN NRDH"/>
    <property type="match status" value="1"/>
</dbReference>
<dbReference type="InterPro" id="IPR036249">
    <property type="entry name" value="Thioredoxin-like_sf"/>
</dbReference>
<dbReference type="AlphaFoldDB" id="A0A5Q3QBP0"/>
<dbReference type="InterPro" id="IPR051548">
    <property type="entry name" value="Grx-like_ET"/>
</dbReference>
<dbReference type="Gene3D" id="3.40.30.10">
    <property type="entry name" value="Glutaredoxin"/>
    <property type="match status" value="1"/>
</dbReference>
<dbReference type="RefSeq" id="WP_154078450.1">
    <property type="nucleotide sequence ID" value="NZ_CP045929.1"/>
</dbReference>
<protein>
    <submittedName>
        <fullName evidence="2">NrdH-redoxin</fullName>
    </submittedName>
</protein>
<sequence length="126" mass="13420">MADDRTPHDGDTEVVVHTRPGCPFCTSLRGGLRRHGVDFREVDIWQEPEAAALVRSIADGNETVPTVVVGPWTAVNPGAAEVVAAAEEYAPGRLPERKPGLVRGLLDAAGFRTSETRDGTGFRGEG</sequence>
<accession>A0A5Q3QBP0</accession>
<dbReference type="SUPFAM" id="SSF52833">
    <property type="entry name" value="Thioredoxin-like"/>
    <property type="match status" value="1"/>
</dbReference>